<organism evidence="2 3">
    <name type="scientific">Asticcacaulis endophyticus</name>
    <dbReference type="NCBI Taxonomy" id="1395890"/>
    <lineage>
        <taxon>Bacteria</taxon>
        <taxon>Pseudomonadati</taxon>
        <taxon>Pseudomonadota</taxon>
        <taxon>Alphaproteobacteria</taxon>
        <taxon>Caulobacterales</taxon>
        <taxon>Caulobacteraceae</taxon>
        <taxon>Asticcacaulis</taxon>
    </lineage>
</organism>
<evidence type="ECO:0000256" key="1">
    <source>
        <dbReference type="SAM" id="MobiDB-lite"/>
    </source>
</evidence>
<dbReference type="AlphaFoldDB" id="A0A918PWI3"/>
<comment type="caution">
    <text evidence="2">The sequence shown here is derived from an EMBL/GenBank/DDBJ whole genome shotgun (WGS) entry which is preliminary data.</text>
</comment>
<reference evidence="2" key="2">
    <citation type="submission" date="2020-09" db="EMBL/GenBank/DDBJ databases">
        <authorList>
            <person name="Sun Q."/>
            <person name="Kim S."/>
        </authorList>
    </citation>
    <scope>NUCLEOTIDE SEQUENCE</scope>
    <source>
        <strain evidence="2">KCTC 32296</strain>
    </source>
</reference>
<evidence type="ECO:0008006" key="4">
    <source>
        <dbReference type="Google" id="ProtNLM"/>
    </source>
</evidence>
<evidence type="ECO:0000313" key="2">
    <source>
        <dbReference type="EMBL" id="GGZ25387.1"/>
    </source>
</evidence>
<evidence type="ECO:0000313" key="3">
    <source>
        <dbReference type="Proteomes" id="UP000662572"/>
    </source>
</evidence>
<dbReference type="Pfam" id="PF08811">
    <property type="entry name" value="DUF1800"/>
    <property type="match status" value="1"/>
</dbReference>
<feature type="compositionally biased region" description="Gly residues" evidence="1">
    <location>
        <begin position="35"/>
        <end position="48"/>
    </location>
</feature>
<dbReference type="InterPro" id="IPR014917">
    <property type="entry name" value="DUF1800"/>
</dbReference>
<dbReference type="PANTHER" id="PTHR43737">
    <property type="entry name" value="BLL7424 PROTEIN"/>
    <property type="match status" value="1"/>
</dbReference>
<name>A0A918PWI3_9CAUL</name>
<proteinExistence type="predicted"/>
<gene>
    <name evidence="2" type="ORF">GCM10011273_08450</name>
</gene>
<sequence>MGAGDPAPAEMSPDIHPAAVAIASASLLLSACGGGGGGGSSGGSGGGVSPPPPPVAQVTASQAARFLLQAQFSASESDVTNVQSLGISGWLDARMAEAPGPTGVAWLDSRGHNAITSEQTYFNPVFGDWMIWNQVLTSPDQLRKRIALALSEHFVVSLNPIDGFYPPYCIAAYWDMLAKNAFGNFRTLLEDVTLSVAMGIYLNTLGNEKENAQGRQPDENYAREVMQLFTLGLYQLNNDGSIKTDLLTGAKLETYTQSDVTNLARVFTGYDRDLTGVTTTPNPAGLGYPIPNTRYVTNPMKLTASKHSMLAVNFLGTSIPANTEGTAALKTALDALFNHPNVGPFFARAMIQRLVTSNPSAAYINRVASAFNNNGSGVRGDFKAFWKALFTDPEALTVPTADTAGKLREPMIRFVQLLRTAGFASWSGKYEIYDLTNPDFGLGQSPLRSGSVFNFFRPGYVPPNTTLADRNAVAPEFQLVNESSIASYINFTLHVMKNGYADIDLTYTRPLTMVADTTALVNWLNLYMTGDQLSPATVSLIKTALDSVPVSATSTDAQKIDRMWSAFLLVIASPEYLIQK</sequence>
<dbReference type="Proteomes" id="UP000662572">
    <property type="component" value="Unassembled WGS sequence"/>
</dbReference>
<keyword evidence="3" id="KW-1185">Reference proteome</keyword>
<protein>
    <recommendedName>
        <fullName evidence="4">DUF1800 domain-containing protein</fullName>
    </recommendedName>
</protein>
<accession>A0A918PWI3</accession>
<reference evidence="2" key="1">
    <citation type="journal article" date="2014" name="Int. J. Syst. Evol. Microbiol.">
        <title>Complete genome sequence of Corynebacterium casei LMG S-19264T (=DSM 44701T), isolated from a smear-ripened cheese.</title>
        <authorList>
            <consortium name="US DOE Joint Genome Institute (JGI-PGF)"/>
            <person name="Walter F."/>
            <person name="Albersmeier A."/>
            <person name="Kalinowski J."/>
            <person name="Ruckert C."/>
        </authorList>
    </citation>
    <scope>NUCLEOTIDE SEQUENCE</scope>
    <source>
        <strain evidence="2">KCTC 32296</strain>
    </source>
</reference>
<dbReference type="EMBL" id="BMZB01000001">
    <property type="protein sequence ID" value="GGZ25387.1"/>
    <property type="molecule type" value="Genomic_DNA"/>
</dbReference>
<feature type="region of interest" description="Disordered" evidence="1">
    <location>
        <begin position="35"/>
        <end position="56"/>
    </location>
</feature>
<dbReference type="PANTHER" id="PTHR43737:SF1">
    <property type="entry name" value="DUF1501 DOMAIN-CONTAINING PROTEIN"/>
    <property type="match status" value="1"/>
</dbReference>